<proteinExistence type="predicted"/>
<dbReference type="Proteomes" id="UP000243217">
    <property type="component" value="Unassembled WGS sequence"/>
</dbReference>
<comment type="caution">
    <text evidence="2">The sequence shown here is derived from an EMBL/GenBank/DDBJ whole genome shotgun (WGS) entry which is preliminary data.</text>
</comment>
<evidence type="ECO:0000256" key="1">
    <source>
        <dbReference type="SAM" id="Phobius"/>
    </source>
</evidence>
<keyword evidence="1" id="KW-0812">Transmembrane</keyword>
<protein>
    <submittedName>
        <fullName evidence="2">Uncharacterized protein</fullName>
    </submittedName>
</protein>
<reference evidence="2 3" key="1">
    <citation type="journal article" date="2014" name="Genome Biol. Evol.">
        <title>The secreted proteins of Achlya hypogyna and Thraustotheca clavata identify the ancestral oomycete secretome and reveal gene acquisitions by horizontal gene transfer.</title>
        <authorList>
            <person name="Misner I."/>
            <person name="Blouin N."/>
            <person name="Leonard G."/>
            <person name="Richards T.A."/>
            <person name="Lane C.E."/>
        </authorList>
    </citation>
    <scope>NUCLEOTIDE SEQUENCE [LARGE SCALE GENOMIC DNA]</scope>
    <source>
        <strain evidence="2 3">ATCC 34112</strain>
    </source>
</reference>
<feature type="transmembrane region" description="Helical" evidence="1">
    <location>
        <begin position="6"/>
        <end position="27"/>
    </location>
</feature>
<keyword evidence="1" id="KW-1133">Transmembrane helix</keyword>
<dbReference type="OrthoDB" id="68741at2759"/>
<dbReference type="AlphaFoldDB" id="A0A1V9Z9Y1"/>
<evidence type="ECO:0000313" key="2">
    <source>
        <dbReference type="EMBL" id="OQR94717.1"/>
    </source>
</evidence>
<evidence type="ECO:0000313" key="3">
    <source>
        <dbReference type="Proteomes" id="UP000243217"/>
    </source>
</evidence>
<keyword evidence="3" id="KW-1185">Reference proteome</keyword>
<organism evidence="2 3">
    <name type="scientific">Thraustotheca clavata</name>
    <dbReference type="NCBI Taxonomy" id="74557"/>
    <lineage>
        <taxon>Eukaryota</taxon>
        <taxon>Sar</taxon>
        <taxon>Stramenopiles</taxon>
        <taxon>Oomycota</taxon>
        <taxon>Saprolegniomycetes</taxon>
        <taxon>Saprolegniales</taxon>
        <taxon>Achlyaceae</taxon>
        <taxon>Thraustotheca</taxon>
    </lineage>
</organism>
<keyword evidence="1" id="KW-0472">Membrane</keyword>
<accession>A0A1V9Z9Y1</accession>
<sequence length="103" mass="11685">MRGNNNVGKAALAVVFGLGGAYFGFVLQERLMEEQRVAKLVEEEAQKRFRQEKLTALIVKVNIRPFSSKFHHSRPKFYPLHNFTPFTSSKQSKALISISNSSK</sequence>
<gene>
    <name evidence="2" type="ORF">THRCLA_22220</name>
</gene>
<name>A0A1V9Z9Y1_9STRA</name>
<dbReference type="EMBL" id="JNBS01002169">
    <property type="protein sequence ID" value="OQR94717.1"/>
    <property type="molecule type" value="Genomic_DNA"/>
</dbReference>